<proteinExistence type="predicted"/>
<dbReference type="AlphaFoldDB" id="A0A6A6FA56"/>
<keyword evidence="3" id="KW-1185">Reference proteome</keyword>
<evidence type="ECO:0000313" key="2">
    <source>
        <dbReference type="EMBL" id="KAF2210223.1"/>
    </source>
</evidence>
<accession>A0A6A6FA56</accession>
<gene>
    <name evidence="2" type="ORF">CERZMDRAFT_106862</name>
</gene>
<evidence type="ECO:0000313" key="3">
    <source>
        <dbReference type="Proteomes" id="UP000799539"/>
    </source>
</evidence>
<evidence type="ECO:0000256" key="1">
    <source>
        <dbReference type="SAM" id="MobiDB-lite"/>
    </source>
</evidence>
<dbReference type="Proteomes" id="UP000799539">
    <property type="component" value="Unassembled WGS sequence"/>
</dbReference>
<protein>
    <submittedName>
        <fullName evidence="2">Uncharacterized protein</fullName>
    </submittedName>
</protein>
<sequence>MDLPTTEKQCRVAFTSGHIDLPEAQFLEHYRKALDSAIDAKDQFIVSNAGGADSLALQYLLRQGVDPVQITIYIHTPPEHRQKNSNAKIGAIDELRTGDATLATYEKQGLNVRVIKGWHTQRDAAMSDYDILWVRSDEETKVLYGKKYRPGRISGTQKNKSRRDALAQEQRSASC</sequence>
<reference evidence="2" key="1">
    <citation type="journal article" date="2020" name="Stud. Mycol.">
        <title>101 Dothideomycetes genomes: a test case for predicting lifestyles and emergence of pathogens.</title>
        <authorList>
            <person name="Haridas S."/>
            <person name="Albert R."/>
            <person name="Binder M."/>
            <person name="Bloem J."/>
            <person name="Labutti K."/>
            <person name="Salamov A."/>
            <person name="Andreopoulos B."/>
            <person name="Baker S."/>
            <person name="Barry K."/>
            <person name="Bills G."/>
            <person name="Bluhm B."/>
            <person name="Cannon C."/>
            <person name="Castanera R."/>
            <person name="Culley D."/>
            <person name="Daum C."/>
            <person name="Ezra D."/>
            <person name="Gonzalez J."/>
            <person name="Henrissat B."/>
            <person name="Kuo A."/>
            <person name="Liang C."/>
            <person name="Lipzen A."/>
            <person name="Lutzoni F."/>
            <person name="Magnuson J."/>
            <person name="Mondo S."/>
            <person name="Nolan M."/>
            <person name="Ohm R."/>
            <person name="Pangilinan J."/>
            <person name="Park H.-J."/>
            <person name="Ramirez L."/>
            <person name="Alfaro M."/>
            <person name="Sun H."/>
            <person name="Tritt A."/>
            <person name="Yoshinaga Y."/>
            <person name="Zwiers L.-H."/>
            <person name="Turgeon B."/>
            <person name="Goodwin S."/>
            <person name="Spatafora J."/>
            <person name="Crous P."/>
            <person name="Grigoriev I."/>
        </authorList>
    </citation>
    <scope>NUCLEOTIDE SEQUENCE</scope>
    <source>
        <strain evidence="2">SCOH1-5</strain>
    </source>
</reference>
<name>A0A6A6FA56_9PEZI</name>
<dbReference type="OrthoDB" id="5422905at2759"/>
<dbReference type="EMBL" id="ML992682">
    <property type="protein sequence ID" value="KAF2210223.1"/>
    <property type="molecule type" value="Genomic_DNA"/>
</dbReference>
<feature type="region of interest" description="Disordered" evidence="1">
    <location>
        <begin position="152"/>
        <end position="175"/>
    </location>
</feature>
<organism evidence="2 3">
    <name type="scientific">Cercospora zeae-maydis SCOH1-5</name>
    <dbReference type="NCBI Taxonomy" id="717836"/>
    <lineage>
        <taxon>Eukaryota</taxon>
        <taxon>Fungi</taxon>
        <taxon>Dikarya</taxon>
        <taxon>Ascomycota</taxon>
        <taxon>Pezizomycotina</taxon>
        <taxon>Dothideomycetes</taxon>
        <taxon>Dothideomycetidae</taxon>
        <taxon>Mycosphaerellales</taxon>
        <taxon>Mycosphaerellaceae</taxon>
        <taxon>Cercospora</taxon>
    </lineage>
</organism>